<proteinExistence type="predicted"/>
<evidence type="ECO:0000313" key="1">
    <source>
        <dbReference type="EMBL" id="MBX63991.1"/>
    </source>
</evidence>
<protein>
    <submittedName>
        <fullName evidence="1">Uncharacterized protein</fullName>
    </submittedName>
</protein>
<organism evidence="1">
    <name type="scientific">Rhizophora mucronata</name>
    <name type="common">Asiatic mangrove</name>
    <dbReference type="NCBI Taxonomy" id="61149"/>
    <lineage>
        <taxon>Eukaryota</taxon>
        <taxon>Viridiplantae</taxon>
        <taxon>Streptophyta</taxon>
        <taxon>Embryophyta</taxon>
        <taxon>Tracheophyta</taxon>
        <taxon>Spermatophyta</taxon>
        <taxon>Magnoliopsida</taxon>
        <taxon>eudicotyledons</taxon>
        <taxon>Gunneridae</taxon>
        <taxon>Pentapetalae</taxon>
        <taxon>rosids</taxon>
        <taxon>fabids</taxon>
        <taxon>Malpighiales</taxon>
        <taxon>Rhizophoraceae</taxon>
        <taxon>Rhizophora</taxon>
    </lineage>
</organism>
<sequence length="26" mass="3030">MQLLCIQTIKQAAKFLLCSWMSSRND</sequence>
<name>A0A2P2QAG9_RHIMU</name>
<dbReference type="AlphaFoldDB" id="A0A2P2QAG9"/>
<reference evidence="1" key="1">
    <citation type="submission" date="2018-02" db="EMBL/GenBank/DDBJ databases">
        <title>Rhizophora mucronata_Transcriptome.</title>
        <authorList>
            <person name="Meera S.P."/>
            <person name="Sreeshan A."/>
            <person name="Augustine A."/>
        </authorList>
    </citation>
    <scope>NUCLEOTIDE SEQUENCE</scope>
    <source>
        <tissue evidence="1">Leaf</tissue>
    </source>
</reference>
<accession>A0A2P2QAG9</accession>
<dbReference type="EMBL" id="GGEC01083507">
    <property type="protein sequence ID" value="MBX63991.1"/>
    <property type="molecule type" value="Transcribed_RNA"/>
</dbReference>